<dbReference type="RefSeq" id="XP_013413969.1">
    <property type="nucleotide sequence ID" value="XM_013558515.1"/>
</dbReference>
<evidence type="ECO:0000256" key="2">
    <source>
        <dbReference type="ARBA" id="ARBA00022833"/>
    </source>
</evidence>
<dbReference type="Gene3D" id="3.30.40.10">
    <property type="entry name" value="Zinc/RING finger domain, C3HC4 (zinc finger)"/>
    <property type="match status" value="1"/>
</dbReference>
<dbReference type="InParanoid" id="A0A1S3JV46"/>
<dbReference type="InterPro" id="IPR051438">
    <property type="entry name" value="RNF_E3_ubiq-protein_ligase"/>
</dbReference>
<evidence type="ECO:0000256" key="3">
    <source>
        <dbReference type="PROSITE-ProRule" id="PRU00175"/>
    </source>
</evidence>
<dbReference type="PROSITE" id="PS50089">
    <property type="entry name" value="ZF_RING_2"/>
    <property type="match status" value="1"/>
</dbReference>
<feature type="region of interest" description="Disordered" evidence="4">
    <location>
        <begin position="208"/>
        <end position="228"/>
    </location>
</feature>
<dbReference type="GO" id="GO:0006511">
    <property type="term" value="P:ubiquitin-dependent protein catabolic process"/>
    <property type="evidence" value="ECO:0007669"/>
    <property type="project" value="TreeGrafter"/>
</dbReference>
<keyword evidence="2" id="KW-0862">Zinc</keyword>
<evidence type="ECO:0000313" key="7">
    <source>
        <dbReference type="RefSeq" id="XP_013413969.1"/>
    </source>
</evidence>
<dbReference type="GeneID" id="106176225"/>
<dbReference type="Proteomes" id="UP000085678">
    <property type="component" value="Unplaced"/>
</dbReference>
<dbReference type="InterPro" id="IPR001841">
    <property type="entry name" value="Znf_RING"/>
</dbReference>
<sequence length="393" mass="44042">MNAGGYDEELIEFINLSTTEKDVLTCNVCWNVVRKAVRCGECEKYFCGGCIHNWNKEGRNSCPTCRKSMTRNFGPDLEVDARLEREGVRCKKCPWNGLLVQWGDHRCCEGHRPQSSSNNVDVVGELYGTLSSGDQVLSEEEEEMMNILLTAGIVTGDDLHSPNGQRRPVPELREILQAAMRRRYRHLPPLLHRPGLRRLILLSTRPHNRRAPFPEQGPSNGGAHGDSLTTEESEILDALLTSGVLTSEDLAVAESQNISRKQLLRRFIKEQQQAYTCATPHRERRRHRHPLLLIFGPGAAHAGLRRQFVPTDNLDDEVAPHHFVRLTGHRFPDELVAPHHHHTDHEFPLNGASSALLGLNGNQRGHVGLDMNNTEEESEESDPALPADGCSIT</sequence>
<dbReference type="GO" id="GO:0000209">
    <property type="term" value="P:protein polyubiquitination"/>
    <property type="evidence" value="ECO:0007669"/>
    <property type="project" value="TreeGrafter"/>
</dbReference>
<dbReference type="OrthoDB" id="8062037at2759"/>
<dbReference type="KEGG" id="lak:106176225"/>
<feature type="region of interest" description="Disordered" evidence="4">
    <location>
        <begin position="372"/>
        <end position="393"/>
    </location>
</feature>
<accession>A0A1S3JV46</accession>
<dbReference type="PANTHER" id="PTHR46016:SF1">
    <property type="entry name" value="RING-TYPE DOMAIN-CONTAINING PROTEIN"/>
    <property type="match status" value="1"/>
</dbReference>
<keyword evidence="1 3" id="KW-0863">Zinc-finger</keyword>
<dbReference type="GO" id="GO:0061630">
    <property type="term" value="F:ubiquitin protein ligase activity"/>
    <property type="evidence" value="ECO:0007669"/>
    <property type="project" value="TreeGrafter"/>
</dbReference>
<keyword evidence="6" id="KW-1185">Reference proteome</keyword>
<proteinExistence type="predicted"/>
<feature type="domain" description="RING-type" evidence="5">
    <location>
        <begin position="26"/>
        <end position="66"/>
    </location>
</feature>
<evidence type="ECO:0000256" key="4">
    <source>
        <dbReference type="SAM" id="MobiDB-lite"/>
    </source>
</evidence>
<keyword evidence="1 3" id="KW-0479">Metal-binding</keyword>
<evidence type="ECO:0000256" key="1">
    <source>
        <dbReference type="ARBA" id="ARBA00022771"/>
    </source>
</evidence>
<organism evidence="6 7">
    <name type="scientific">Lingula anatina</name>
    <name type="common">Brachiopod</name>
    <name type="synonym">Lingula unguis</name>
    <dbReference type="NCBI Taxonomy" id="7574"/>
    <lineage>
        <taxon>Eukaryota</taxon>
        <taxon>Metazoa</taxon>
        <taxon>Spiralia</taxon>
        <taxon>Lophotrochozoa</taxon>
        <taxon>Brachiopoda</taxon>
        <taxon>Linguliformea</taxon>
        <taxon>Lingulata</taxon>
        <taxon>Lingulida</taxon>
        <taxon>Linguloidea</taxon>
        <taxon>Lingulidae</taxon>
        <taxon>Lingula</taxon>
    </lineage>
</organism>
<dbReference type="STRING" id="7574.A0A1S3JV46"/>
<dbReference type="InterPro" id="IPR013083">
    <property type="entry name" value="Znf_RING/FYVE/PHD"/>
</dbReference>
<name>A0A1S3JV46_LINAN</name>
<dbReference type="PANTHER" id="PTHR46016">
    <property type="entry name" value="ZINC FINGER, RING/FYVE/PHD-TYPE"/>
    <property type="match status" value="1"/>
</dbReference>
<evidence type="ECO:0000259" key="5">
    <source>
        <dbReference type="PROSITE" id="PS50089"/>
    </source>
</evidence>
<gene>
    <name evidence="7" type="primary">LOC106176225</name>
</gene>
<evidence type="ECO:0000313" key="6">
    <source>
        <dbReference type="Proteomes" id="UP000085678"/>
    </source>
</evidence>
<dbReference type="SUPFAM" id="SSF57850">
    <property type="entry name" value="RING/U-box"/>
    <property type="match status" value="1"/>
</dbReference>
<dbReference type="AlphaFoldDB" id="A0A1S3JV46"/>
<protein>
    <submittedName>
        <fullName evidence="7">Uncharacterized protein LOC106176225 isoform X1</fullName>
    </submittedName>
</protein>
<reference evidence="7" key="1">
    <citation type="submission" date="2025-08" db="UniProtKB">
        <authorList>
            <consortium name="RefSeq"/>
        </authorList>
    </citation>
    <scope>IDENTIFICATION</scope>
    <source>
        <tissue evidence="7">Gonads</tissue>
    </source>
</reference>
<feature type="compositionally biased region" description="Acidic residues" evidence="4">
    <location>
        <begin position="373"/>
        <end position="382"/>
    </location>
</feature>
<dbReference type="CDD" id="cd16619">
    <property type="entry name" value="mRING-HC-C4C4_TRIM37_C-VIII"/>
    <property type="match status" value="1"/>
</dbReference>
<dbReference type="GO" id="GO:0008270">
    <property type="term" value="F:zinc ion binding"/>
    <property type="evidence" value="ECO:0007669"/>
    <property type="project" value="UniProtKB-KW"/>
</dbReference>